<protein>
    <recommendedName>
        <fullName evidence="6">Bifunctional ligase/repressor BirA</fullName>
    </recommendedName>
    <alternativeName>
        <fullName evidence="6">Biotin operon repressor</fullName>
    </alternativeName>
    <alternativeName>
        <fullName evidence="6">Biotin--[acetyl-CoA-carboxylase] ligase</fullName>
        <ecNumber evidence="6">6.3.4.15</ecNumber>
    </alternativeName>
    <alternativeName>
        <fullName evidence="6">Biotin--protein ligase</fullName>
    </alternativeName>
    <alternativeName>
        <fullName evidence="6">Biotin-[acetyl-CoA carboxylase] synthetase</fullName>
    </alternativeName>
</protein>
<comment type="catalytic activity">
    <reaction evidence="5 6">
        <text>biotin + L-lysyl-[protein] + ATP = N(6)-biotinyl-L-lysyl-[protein] + AMP + diphosphate + H(+)</text>
        <dbReference type="Rhea" id="RHEA:11756"/>
        <dbReference type="Rhea" id="RHEA-COMP:9752"/>
        <dbReference type="Rhea" id="RHEA-COMP:10505"/>
        <dbReference type="ChEBI" id="CHEBI:15378"/>
        <dbReference type="ChEBI" id="CHEBI:29969"/>
        <dbReference type="ChEBI" id="CHEBI:30616"/>
        <dbReference type="ChEBI" id="CHEBI:33019"/>
        <dbReference type="ChEBI" id="CHEBI:57586"/>
        <dbReference type="ChEBI" id="CHEBI:83144"/>
        <dbReference type="ChEBI" id="CHEBI:456215"/>
        <dbReference type="EC" id="6.3.4.15"/>
    </reaction>
</comment>
<dbReference type="InterPro" id="IPR045864">
    <property type="entry name" value="aa-tRNA-synth_II/BPL/LPL"/>
</dbReference>
<proteinExistence type="inferred from homology"/>
<keyword evidence="4 6" id="KW-0092">Biotin</keyword>
<comment type="caution">
    <text evidence="8">The sequence shown here is derived from an EMBL/GenBank/DDBJ whole genome shotgun (WGS) entry which is preliminary data.</text>
</comment>
<evidence type="ECO:0000313" key="9">
    <source>
        <dbReference type="Proteomes" id="UP000027997"/>
    </source>
</evidence>
<keyword evidence="6" id="KW-0678">Repressor</keyword>
<dbReference type="Gene3D" id="1.10.10.10">
    <property type="entry name" value="Winged helix-like DNA-binding domain superfamily/Winged helix DNA-binding domain"/>
    <property type="match status" value="1"/>
</dbReference>
<dbReference type="PANTHER" id="PTHR12835:SF5">
    <property type="entry name" value="BIOTIN--PROTEIN LIGASE"/>
    <property type="match status" value="1"/>
</dbReference>
<dbReference type="PROSITE" id="PS51733">
    <property type="entry name" value="BPL_LPL_CATALYTIC"/>
    <property type="match status" value="1"/>
</dbReference>
<dbReference type="CDD" id="cd16442">
    <property type="entry name" value="BPL"/>
    <property type="match status" value="1"/>
</dbReference>
<keyword evidence="2 6" id="KW-0547">Nucleotide-binding</keyword>
<dbReference type="Pfam" id="PF08279">
    <property type="entry name" value="HTH_11"/>
    <property type="match status" value="1"/>
</dbReference>
<reference evidence="8 9" key="1">
    <citation type="submission" date="2014-06" db="EMBL/GenBank/DDBJ databases">
        <title>Whole Genome Sequences of Three Symbiotic Endozoicomonas Bacteria.</title>
        <authorList>
            <person name="Neave M.J."/>
            <person name="Apprill A."/>
            <person name="Voolstra C.R."/>
        </authorList>
    </citation>
    <scope>NUCLEOTIDE SEQUENCE [LARGE SCALE GENOMIC DNA]</scope>
    <source>
        <strain evidence="8 9">DSM 22380</strain>
    </source>
</reference>
<dbReference type="GO" id="GO:0004077">
    <property type="term" value="F:biotin--[biotin carboxyl-carrier protein] ligase activity"/>
    <property type="evidence" value="ECO:0007669"/>
    <property type="project" value="UniProtKB-UniRule"/>
</dbReference>
<feature type="domain" description="BPL/LPL catalytic" evidence="7">
    <location>
        <begin position="69"/>
        <end position="265"/>
    </location>
</feature>
<dbReference type="AlphaFoldDB" id="A0A081KGH8"/>
<dbReference type="SUPFAM" id="SSF50037">
    <property type="entry name" value="C-terminal domain of transcriptional repressors"/>
    <property type="match status" value="1"/>
</dbReference>
<dbReference type="Gene3D" id="2.30.30.100">
    <property type="match status" value="1"/>
</dbReference>
<dbReference type="Pfam" id="PF02237">
    <property type="entry name" value="BPL_C"/>
    <property type="match status" value="1"/>
</dbReference>
<evidence type="ECO:0000256" key="4">
    <source>
        <dbReference type="ARBA" id="ARBA00023267"/>
    </source>
</evidence>
<dbReference type="EMBL" id="JOJP01000001">
    <property type="protein sequence ID" value="KEI73254.1"/>
    <property type="molecule type" value="Genomic_DNA"/>
</dbReference>
<keyword evidence="3 6" id="KW-0067">ATP-binding</keyword>
<dbReference type="InterPro" id="IPR011991">
    <property type="entry name" value="ArsR-like_HTH"/>
</dbReference>
<feature type="binding site" evidence="6">
    <location>
        <position position="112"/>
    </location>
    <ligand>
        <name>biotin</name>
        <dbReference type="ChEBI" id="CHEBI:57586"/>
    </ligand>
</feature>
<dbReference type="InterPro" id="IPR013196">
    <property type="entry name" value="HTH_11"/>
</dbReference>
<dbReference type="GO" id="GO:0006355">
    <property type="term" value="P:regulation of DNA-templated transcription"/>
    <property type="evidence" value="ECO:0007669"/>
    <property type="project" value="UniProtKB-UniRule"/>
</dbReference>
<dbReference type="NCBIfam" id="TIGR00121">
    <property type="entry name" value="birA_ligase"/>
    <property type="match status" value="1"/>
</dbReference>
<dbReference type="STRING" id="305900.GV64_23315"/>
<evidence type="ECO:0000256" key="2">
    <source>
        <dbReference type="ARBA" id="ARBA00022741"/>
    </source>
</evidence>
<accession>A0A081KGH8</accession>
<name>A0A081KGH8_9GAMM</name>
<dbReference type="GO" id="GO:0005524">
    <property type="term" value="F:ATP binding"/>
    <property type="evidence" value="ECO:0007669"/>
    <property type="project" value="UniProtKB-UniRule"/>
</dbReference>
<dbReference type="Proteomes" id="UP000027997">
    <property type="component" value="Unassembled WGS sequence"/>
</dbReference>
<comment type="function">
    <text evidence="6">Acts both as a biotin--[acetyl-CoA-carboxylase] ligase and a biotin-operon repressor. In the presence of ATP, BirA activates biotin to form the BirA-biotinyl-5'-adenylate (BirA-bio-5'-AMP or holoBirA) complex. HoloBirA can either transfer the biotinyl moiety to the biotin carboxyl carrier protein (BCCP) subunit of acetyl-CoA carboxylase, or bind to the biotin operator site and inhibit transcription of the operon.</text>
</comment>
<evidence type="ECO:0000256" key="3">
    <source>
        <dbReference type="ARBA" id="ARBA00022840"/>
    </source>
</evidence>
<keyword evidence="6" id="KW-0804">Transcription</keyword>
<organism evidence="8 9">
    <name type="scientific">Endozoicomonas elysicola</name>
    <dbReference type="NCBI Taxonomy" id="305900"/>
    <lineage>
        <taxon>Bacteria</taxon>
        <taxon>Pseudomonadati</taxon>
        <taxon>Pseudomonadota</taxon>
        <taxon>Gammaproteobacteria</taxon>
        <taxon>Oceanospirillales</taxon>
        <taxon>Endozoicomonadaceae</taxon>
        <taxon>Endozoicomonas</taxon>
    </lineage>
</organism>
<gene>
    <name evidence="6" type="primary">birA</name>
    <name evidence="8" type="ORF">GV64_23315</name>
</gene>
<dbReference type="eggNOG" id="COG0340">
    <property type="taxonomic scope" value="Bacteria"/>
</dbReference>
<dbReference type="NCBIfam" id="NF008847">
    <property type="entry name" value="PRK11886.1-2"/>
    <property type="match status" value="1"/>
</dbReference>
<feature type="binding site" evidence="6">
    <location>
        <begin position="88"/>
        <end position="90"/>
    </location>
    <ligand>
        <name>biotin</name>
        <dbReference type="ChEBI" id="CHEBI:57586"/>
    </ligand>
</feature>
<dbReference type="EC" id="6.3.4.15" evidence="6"/>
<feature type="DNA-binding region" description="H-T-H motif" evidence="6">
    <location>
        <begin position="16"/>
        <end position="35"/>
    </location>
</feature>
<dbReference type="Pfam" id="PF03099">
    <property type="entry name" value="BPL_LplA_LipB"/>
    <property type="match status" value="1"/>
</dbReference>
<dbReference type="SUPFAM" id="SSF55681">
    <property type="entry name" value="Class II aaRS and biotin synthetases"/>
    <property type="match status" value="1"/>
</dbReference>
<evidence type="ECO:0000256" key="5">
    <source>
        <dbReference type="ARBA" id="ARBA00047846"/>
    </source>
</evidence>
<dbReference type="InterPro" id="IPR036388">
    <property type="entry name" value="WH-like_DNA-bd_sf"/>
</dbReference>
<dbReference type="GO" id="GO:0005737">
    <property type="term" value="C:cytoplasm"/>
    <property type="evidence" value="ECO:0007669"/>
    <property type="project" value="TreeGrafter"/>
</dbReference>
<dbReference type="PANTHER" id="PTHR12835">
    <property type="entry name" value="BIOTIN PROTEIN LIGASE"/>
    <property type="match status" value="1"/>
</dbReference>
<dbReference type="GO" id="GO:0003677">
    <property type="term" value="F:DNA binding"/>
    <property type="evidence" value="ECO:0007669"/>
    <property type="project" value="UniProtKB-UniRule"/>
</dbReference>
<comment type="similarity">
    <text evidence="6">Belongs to the biotin--protein ligase family.</text>
</comment>
<dbReference type="InterPro" id="IPR030855">
    <property type="entry name" value="Bifunct_BirA"/>
</dbReference>
<keyword evidence="6" id="KW-0238">DNA-binding</keyword>
<keyword evidence="1 6" id="KW-0436">Ligase</keyword>
<dbReference type="InterPro" id="IPR036390">
    <property type="entry name" value="WH_DNA-bd_sf"/>
</dbReference>
<keyword evidence="6" id="KW-0805">Transcription regulation</keyword>
<sequence length="336" mass="35757">MEKVLELLSDGSFHSGEALGSALGISRAAVWKKLKMLEELGLQLDSVKGKGYRLHPGVELLDRQKILGGLDQAVRESVVIQTCLKTASTNDLVRDIHVDSPEIKAVCLAEYQTSGRGRRGRTWNNPLGSTISMSVRWSYSAGMASLEGLSLAVGLCVVKALESCGASSLKLKWPNDVLWEPLSGKGSKESFQKLSGILLEVHGDPTGDCEVIIGIGVNIALSQDQINTINQPAVDIQRVCGMAVSRNYVASALISELCQTLDAFSQYGFGHFKKQWEQYDAFAGQSVVLDASGNSVSGVASGVNTHGGLLLKTGEGMMVFNGGEVSLKAAGPEKST</sequence>
<dbReference type="CDD" id="cd00090">
    <property type="entry name" value="HTH_ARSR"/>
    <property type="match status" value="1"/>
</dbReference>
<evidence type="ECO:0000313" key="8">
    <source>
        <dbReference type="EMBL" id="KEI73254.1"/>
    </source>
</evidence>
<dbReference type="InterPro" id="IPR003142">
    <property type="entry name" value="BPL_C"/>
</dbReference>
<evidence type="ECO:0000256" key="1">
    <source>
        <dbReference type="ARBA" id="ARBA00022598"/>
    </source>
</evidence>
<dbReference type="Gene3D" id="3.30.930.10">
    <property type="entry name" value="Bira Bifunctional Protein, Domain 2"/>
    <property type="match status" value="1"/>
</dbReference>
<dbReference type="InterPro" id="IPR004143">
    <property type="entry name" value="BPL_LPL_catalytic"/>
</dbReference>
<comment type="caution">
    <text evidence="6">Lacks conserved residue(s) required for the propagation of feature annotation.</text>
</comment>
<dbReference type="RefSeq" id="WP_020581783.1">
    <property type="nucleotide sequence ID" value="NZ_JOJP01000001.1"/>
</dbReference>
<dbReference type="HAMAP" id="MF_00978">
    <property type="entry name" value="Bifunct_BirA"/>
    <property type="match status" value="1"/>
</dbReference>
<dbReference type="InterPro" id="IPR008988">
    <property type="entry name" value="Transcriptional_repressor_C"/>
</dbReference>
<dbReference type="eggNOG" id="COG1654">
    <property type="taxonomic scope" value="Bacteria"/>
</dbReference>
<evidence type="ECO:0000256" key="6">
    <source>
        <dbReference type="HAMAP-Rule" id="MF_00978"/>
    </source>
</evidence>
<evidence type="ECO:0000259" key="7">
    <source>
        <dbReference type="PROSITE" id="PS51733"/>
    </source>
</evidence>
<feature type="binding site" evidence="6">
    <location>
        <begin position="116"/>
        <end position="118"/>
    </location>
    <ligand>
        <name>biotin</name>
        <dbReference type="ChEBI" id="CHEBI:57586"/>
    </ligand>
</feature>
<dbReference type="SUPFAM" id="SSF46785">
    <property type="entry name" value="Winged helix' DNA-binding domain"/>
    <property type="match status" value="1"/>
</dbReference>
<keyword evidence="9" id="KW-1185">Reference proteome</keyword>
<dbReference type="InterPro" id="IPR004408">
    <property type="entry name" value="Biotin_CoA_COase_ligase"/>
</dbReference>